<name>A0A4R5L7W8_9BURK</name>
<protein>
    <recommendedName>
        <fullName evidence="4">Amino acid permease</fullName>
    </recommendedName>
</protein>
<evidence type="ECO:0000256" key="1">
    <source>
        <dbReference type="SAM" id="Phobius"/>
    </source>
</evidence>
<keyword evidence="1" id="KW-1133">Transmembrane helix</keyword>
<keyword evidence="1" id="KW-0472">Membrane</keyword>
<reference evidence="2 3" key="1">
    <citation type="submission" date="2019-03" db="EMBL/GenBank/DDBJ databases">
        <title>Paraburkholderia sp. isolated from native Mimosa gymnas in Guartela State Park, Brazil.</title>
        <authorList>
            <person name="Paulitsch F."/>
            <person name="Hungria M."/>
            <person name="Delamuta J.R.M."/>
            <person name="Ribeiro R.A."/>
            <person name="Dall'Agnol R."/>
            <person name="Silva J.S.B."/>
        </authorList>
    </citation>
    <scope>NUCLEOTIDE SEQUENCE [LARGE SCALE GENOMIC DNA]</scope>
    <source>
        <strain evidence="2 3">CNPSo 3008</strain>
    </source>
</reference>
<evidence type="ECO:0008006" key="4">
    <source>
        <dbReference type="Google" id="ProtNLM"/>
    </source>
</evidence>
<evidence type="ECO:0000313" key="2">
    <source>
        <dbReference type="EMBL" id="TDG04996.1"/>
    </source>
</evidence>
<comment type="caution">
    <text evidence="2">The sequence shown here is derived from an EMBL/GenBank/DDBJ whole genome shotgun (WGS) entry which is preliminary data.</text>
</comment>
<dbReference type="AlphaFoldDB" id="A0A4R5L7W8"/>
<sequence>MWGFPFTSVLGALLMLGILAGTAFTREFRMTLAYGLAFLAVLVVVYALWYRRRPGAAQRTEASV</sequence>
<dbReference type="EMBL" id="SMOD01000023">
    <property type="protein sequence ID" value="TDG04996.1"/>
    <property type="molecule type" value="Genomic_DNA"/>
</dbReference>
<proteinExistence type="predicted"/>
<dbReference type="Proteomes" id="UP000295606">
    <property type="component" value="Unassembled WGS sequence"/>
</dbReference>
<organism evidence="2 3">
    <name type="scientific">Paraburkholderia guartelaensis</name>
    <dbReference type="NCBI Taxonomy" id="2546446"/>
    <lineage>
        <taxon>Bacteria</taxon>
        <taxon>Pseudomonadati</taxon>
        <taxon>Pseudomonadota</taxon>
        <taxon>Betaproteobacteria</taxon>
        <taxon>Burkholderiales</taxon>
        <taxon>Burkholderiaceae</taxon>
        <taxon>Paraburkholderia</taxon>
    </lineage>
</organism>
<evidence type="ECO:0000313" key="3">
    <source>
        <dbReference type="Proteomes" id="UP000295606"/>
    </source>
</evidence>
<keyword evidence="1" id="KW-0812">Transmembrane</keyword>
<gene>
    <name evidence="2" type="ORF">E1N52_26510</name>
</gene>
<accession>A0A4R5L7W8</accession>
<feature type="transmembrane region" description="Helical" evidence="1">
    <location>
        <begin position="30"/>
        <end position="49"/>
    </location>
</feature>